<reference evidence="2" key="3">
    <citation type="submission" date="2021-05" db="UniProtKB">
        <authorList>
            <consortium name="EnsemblPlants"/>
        </authorList>
    </citation>
    <scope>IDENTIFICATION</scope>
    <source>
        <strain evidence="2">cv. B73</strain>
    </source>
</reference>
<dbReference type="Gramene" id="Zm00001eb344370_T001">
    <property type="protein sequence ID" value="Zm00001eb344370_P001"/>
    <property type="gene ID" value="Zm00001eb344370"/>
</dbReference>
<dbReference type="Proteomes" id="UP000007305">
    <property type="component" value="Chromosome 8"/>
</dbReference>
<reference evidence="2" key="2">
    <citation type="submission" date="2019-07" db="EMBL/GenBank/DDBJ databases">
        <authorList>
            <person name="Seetharam A."/>
            <person name="Woodhouse M."/>
            <person name="Cannon E."/>
        </authorList>
    </citation>
    <scope>NUCLEOTIDE SEQUENCE [LARGE SCALE GENOMIC DNA]</scope>
    <source>
        <strain evidence="2">cv. B73</strain>
    </source>
</reference>
<reference evidence="3" key="1">
    <citation type="journal article" date="2009" name="Science">
        <title>The B73 maize genome: complexity, diversity, and dynamics.</title>
        <authorList>
            <person name="Schnable P.S."/>
            <person name="Ware D."/>
            <person name="Fulton R.S."/>
            <person name="Stein J.C."/>
            <person name="Wei F."/>
            <person name="Pasternak S."/>
            <person name="Liang C."/>
            <person name="Zhang J."/>
            <person name="Fulton L."/>
            <person name="Graves T.A."/>
            <person name="Minx P."/>
            <person name="Reily A.D."/>
            <person name="Courtney L."/>
            <person name="Kruchowski S.S."/>
            <person name="Tomlinson C."/>
            <person name="Strong C."/>
            <person name="Delehaunty K."/>
            <person name="Fronick C."/>
            <person name="Courtney B."/>
            <person name="Rock S.M."/>
            <person name="Belter E."/>
            <person name="Du F."/>
            <person name="Kim K."/>
            <person name="Abbott R.M."/>
            <person name="Cotton M."/>
            <person name="Levy A."/>
            <person name="Marchetto P."/>
            <person name="Ochoa K."/>
            <person name="Jackson S.M."/>
            <person name="Gillam B."/>
            <person name="Chen W."/>
            <person name="Yan L."/>
            <person name="Higginbotham J."/>
            <person name="Cardenas M."/>
            <person name="Waligorski J."/>
            <person name="Applebaum E."/>
            <person name="Phelps L."/>
            <person name="Falcone J."/>
            <person name="Kanchi K."/>
            <person name="Thane T."/>
            <person name="Scimone A."/>
            <person name="Thane N."/>
            <person name="Henke J."/>
            <person name="Wang T."/>
            <person name="Ruppert J."/>
            <person name="Shah N."/>
            <person name="Rotter K."/>
            <person name="Hodges J."/>
            <person name="Ingenthron E."/>
            <person name="Cordes M."/>
            <person name="Kohlberg S."/>
            <person name="Sgro J."/>
            <person name="Delgado B."/>
            <person name="Mead K."/>
            <person name="Chinwalla A."/>
            <person name="Leonard S."/>
            <person name="Crouse K."/>
            <person name="Collura K."/>
            <person name="Kudrna D."/>
            <person name="Currie J."/>
            <person name="He R."/>
            <person name="Angelova A."/>
            <person name="Rajasekar S."/>
            <person name="Mueller T."/>
            <person name="Lomeli R."/>
            <person name="Scara G."/>
            <person name="Ko A."/>
            <person name="Delaney K."/>
            <person name="Wissotski M."/>
            <person name="Lopez G."/>
            <person name="Campos D."/>
            <person name="Braidotti M."/>
            <person name="Ashley E."/>
            <person name="Golser W."/>
            <person name="Kim H."/>
            <person name="Lee S."/>
            <person name="Lin J."/>
            <person name="Dujmic Z."/>
            <person name="Kim W."/>
            <person name="Talag J."/>
            <person name="Zuccolo A."/>
            <person name="Fan C."/>
            <person name="Sebastian A."/>
            <person name="Kramer M."/>
            <person name="Spiegel L."/>
            <person name="Nascimento L."/>
            <person name="Zutavern T."/>
            <person name="Miller B."/>
            <person name="Ambroise C."/>
            <person name="Muller S."/>
            <person name="Spooner W."/>
            <person name="Narechania A."/>
            <person name="Ren L."/>
            <person name="Wei S."/>
            <person name="Kumari S."/>
            <person name="Faga B."/>
            <person name="Levy M.J."/>
            <person name="McMahan L."/>
            <person name="Van Buren P."/>
            <person name="Vaughn M.W."/>
            <person name="Ying K."/>
            <person name="Yeh C.-T."/>
            <person name="Emrich S.J."/>
            <person name="Jia Y."/>
            <person name="Kalyanaraman A."/>
            <person name="Hsia A.-P."/>
            <person name="Barbazuk W.B."/>
            <person name="Baucom R.S."/>
            <person name="Brutnell T.P."/>
            <person name="Carpita N.C."/>
            <person name="Chaparro C."/>
            <person name="Chia J.-M."/>
            <person name="Deragon J.-M."/>
            <person name="Estill J.C."/>
            <person name="Fu Y."/>
            <person name="Jeddeloh J.A."/>
            <person name="Han Y."/>
            <person name="Lee H."/>
            <person name="Li P."/>
            <person name="Lisch D.R."/>
            <person name="Liu S."/>
            <person name="Liu Z."/>
            <person name="Nagel D.H."/>
            <person name="McCann M.C."/>
            <person name="SanMiguel P."/>
            <person name="Myers A.M."/>
            <person name="Nettleton D."/>
            <person name="Nguyen J."/>
            <person name="Penning B.W."/>
            <person name="Ponnala L."/>
            <person name="Schneider K.L."/>
            <person name="Schwartz D.C."/>
            <person name="Sharma A."/>
            <person name="Soderlund C."/>
            <person name="Springer N.M."/>
            <person name="Sun Q."/>
            <person name="Wang H."/>
            <person name="Waterman M."/>
            <person name="Westerman R."/>
            <person name="Wolfgruber T.K."/>
            <person name="Yang L."/>
            <person name="Yu Y."/>
            <person name="Zhang L."/>
            <person name="Zhou S."/>
            <person name="Zhu Q."/>
            <person name="Bennetzen J.L."/>
            <person name="Dawe R.K."/>
            <person name="Jiang J."/>
            <person name="Jiang N."/>
            <person name="Presting G.G."/>
            <person name="Wessler S.R."/>
            <person name="Aluru S."/>
            <person name="Martienssen R.A."/>
            <person name="Clifton S.W."/>
            <person name="McCombie W.R."/>
            <person name="Wing R.A."/>
            <person name="Wilson R.K."/>
        </authorList>
    </citation>
    <scope>NUCLEOTIDE SEQUENCE [LARGE SCALE GENOMIC DNA]</scope>
    <source>
        <strain evidence="3">cv. B73</strain>
    </source>
</reference>
<protein>
    <recommendedName>
        <fullName evidence="1">JmjC domain-containing protein</fullName>
    </recommendedName>
</protein>
<evidence type="ECO:0000259" key="1">
    <source>
        <dbReference type="Pfam" id="PF02373"/>
    </source>
</evidence>
<dbReference type="InterPro" id="IPR003347">
    <property type="entry name" value="JmjC_dom"/>
</dbReference>
<evidence type="ECO:0000313" key="3">
    <source>
        <dbReference type="Proteomes" id="UP000007305"/>
    </source>
</evidence>
<dbReference type="AlphaFoldDB" id="A0A804UG82"/>
<evidence type="ECO:0000313" key="2">
    <source>
        <dbReference type="EnsemblPlants" id="Zm00001eb344370_P001"/>
    </source>
</evidence>
<accession>A0A804UG82</accession>
<dbReference type="InParanoid" id="A0A804UG82"/>
<sequence>MDICFPVGTKPIGNFGLLPGLMLEKKVPRDRASELEEVIRVHGYGGNPDRLASLAVLGEKTTLMSPDVLVARGVPCCRLVQYPGEFVVTFPRAYHIGFSHGCKEGVHRLHHASTSADHAYPAPPATACKH</sequence>
<dbReference type="PANTHER" id="PTHR10694:SF45">
    <property type="entry name" value="LYSINE-SPECIFIC DEMETHYLASE ELF6"/>
    <property type="match status" value="1"/>
</dbReference>
<name>A0A804UG82_MAIZE</name>
<dbReference type="Gene3D" id="2.60.120.650">
    <property type="entry name" value="Cupin"/>
    <property type="match status" value="1"/>
</dbReference>
<proteinExistence type="predicted"/>
<dbReference type="Pfam" id="PF02373">
    <property type="entry name" value="JmjC"/>
    <property type="match status" value="1"/>
</dbReference>
<dbReference type="PANTHER" id="PTHR10694">
    <property type="entry name" value="LYSINE-SPECIFIC DEMETHYLASE"/>
    <property type="match status" value="1"/>
</dbReference>
<feature type="domain" description="JmjC" evidence="1">
    <location>
        <begin position="25"/>
        <end position="101"/>
    </location>
</feature>
<organism evidence="2 3">
    <name type="scientific">Zea mays</name>
    <name type="common">Maize</name>
    <dbReference type="NCBI Taxonomy" id="4577"/>
    <lineage>
        <taxon>Eukaryota</taxon>
        <taxon>Viridiplantae</taxon>
        <taxon>Streptophyta</taxon>
        <taxon>Embryophyta</taxon>
        <taxon>Tracheophyta</taxon>
        <taxon>Spermatophyta</taxon>
        <taxon>Magnoliopsida</taxon>
        <taxon>Liliopsida</taxon>
        <taxon>Poales</taxon>
        <taxon>Poaceae</taxon>
        <taxon>PACMAD clade</taxon>
        <taxon>Panicoideae</taxon>
        <taxon>Andropogonodae</taxon>
        <taxon>Andropogoneae</taxon>
        <taxon>Tripsacinae</taxon>
        <taxon>Zea</taxon>
    </lineage>
</organism>
<dbReference type="GO" id="GO:0010468">
    <property type="term" value="P:regulation of gene expression"/>
    <property type="evidence" value="ECO:0007669"/>
    <property type="project" value="UniProtKB-ARBA"/>
</dbReference>
<keyword evidence="3" id="KW-1185">Reference proteome</keyword>
<dbReference type="SUPFAM" id="SSF51197">
    <property type="entry name" value="Clavaminate synthase-like"/>
    <property type="match status" value="1"/>
</dbReference>
<dbReference type="EnsemblPlants" id="Zm00001eb344370_T001">
    <property type="protein sequence ID" value="Zm00001eb344370_P001"/>
    <property type="gene ID" value="Zm00001eb344370"/>
</dbReference>